<dbReference type="PANTHER" id="PTHR13271">
    <property type="entry name" value="UNCHARACTERIZED PUTATIVE METHYLTRANSFERASE"/>
    <property type="match status" value="1"/>
</dbReference>
<organism evidence="1 2">
    <name type="scientific">Huiozyma naganishii (strain ATCC MYA-139 / BCRC 22969 / CBS 8797 / KCTC 17520 / NBRC 10181 / NCYC 3082 / Yp74L-3)</name>
    <name type="common">Yeast</name>
    <name type="synonym">Kazachstania naganishii</name>
    <dbReference type="NCBI Taxonomy" id="1071383"/>
    <lineage>
        <taxon>Eukaryota</taxon>
        <taxon>Fungi</taxon>
        <taxon>Dikarya</taxon>
        <taxon>Ascomycota</taxon>
        <taxon>Saccharomycotina</taxon>
        <taxon>Saccharomycetes</taxon>
        <taxon>Saccharomycetales</taxon>
        <taxon>Saccharomycetaceae</taxon>
        <taxon>Huiozyma</taxon>
    </lineage>
</organism>
<gene>
    <name evidence="1" type="primary">KNAG0J02970</name>
    <name evidence="1" type="ordered locus">KNAG_0J02970</name>
</gene>
<dbReference type="OMA" id="WGIRQFI"/>
<dbReference type="InterPro" id="IPR050600">
    <property type="entry name" value="SETD3_SETD6_MTase"/>
</dbReference>
<evidence type="ECO:0000313" key="1">
    <source>
        <dbReference type="EMBL" id="CCK72375.1"/>
    </source>
</evidence>
<dbReference type="PANTHER" id="PTHR13271:SF147">
    <property type="entry name" value="PROTEIN-LYSINE N-METHYLTRANSFERASE EFM1-RELATED"/>
    <property type="match status" value="1"/>
</dbReference>
<reference evidence="2" key="2">
    <citation type="submission" date="2012-08" db="EMBL/GenBank/DDBJ databases">
        <title>Genome sequence of Kazachstania naganishii.</title>
        <authorList>
            <person name="Gordon J.L."/>
            <person name="Armisen D."/>
            <person name="Proux-Wera E."/>
            <person name="OhEigeartaigh S.S."/>
            <person name="Byrne K.P."/>
            <person name="Wolfe K.H."/>
        </authorList>
    </citation>
    <scope>NUCLEOTIDE SEQUENCE [LARGE SCALE GENOMIC DNA]</scope>
    <source>
        <strain evidence="2">ATCC MYA-139 / BCRC 22969 / CBS 8797 / CCRC 22969 / KCTC 17520 / NBRC 10181 / NCYC 3082</strain>
    </source>
</reference>
<accession>J7RBU5</accession>
<keyword evidence="2" id="KW-1185">Reference proteome</keyword>
<dbReference type="InterPro" id="IPR046341">
    <property type="entry name" value="SET_dom_sf"/>
</dbReference>
<dbReference type="Proteomes" id="UP000006310">
    <property type="component" value="Chromosome 10"/>
</dbReference>
<dbReference type="GO" id="GO:0016279">
    <property type="term" value="F:protein-lysine N-methyltransferase activity"/>
    <property type="evidence" value="ECO:0007669"/>
    <property type="project" value="EnsemblFungi"/>
</dbReference>
<sequence>MSHSDSTSLKNFIDWSQENGAVIDRSIIFEVTAQTGIRAVASEKIKSSKHPLISVPKCLLITKEDAKKAFDWGDNRKLPTGNPNALTQLYLSKLKFGDHAISSLKPYLDILPLHLNQPYFWHRSQLDLLKGADLILAVHANLVEIWNEWKNLLTEFGIEQEAKTCDLDSFDKLVDYISSNIDRLHSGETAWTSFIAYVWSSAIFRSRAFPELMLEENVENLQTAFLLPVVDLLNHRNGTKVKWTFSDGKVNFISEAKEINAKEELFNNYGDRSNEELLLAYGFVEENNVHDIARLTLQLDSETIANFRKCGVKLDLRESTIKKNCIQFDISLSNSLPLPLLQLFGFLCKLKSESFLTYRSMLEGSDELYKILSSKLDFFKSAAKSDFSKLGRYNNQLVTSTVKKYFAGQKAIFQKAIEEVTRFQKKTLECLNSNEISSFKTFFKHDTTFANSLLFAFGVTTYNDLVSKNCLKQAQLLWIVRIANKGDLTKKLSFQVPDYISETFNEVSSTIVIEKEDVMEYMDFYKKLFPRLTERIPEIFGRGNWGIRQFIVADTVFDRLVWTRRLNGEPHFMKKKEFLIR</sequence>
<dbReference type="GeneID" id="34528130"/>
<name>J7RBU5_HUIN7</name>
<reference evidence="1 2" key="1">
    <citation type="journal article" date="2011" name="Proc. Natl. Acad. Sci. U.S.A.">
        <title>Evolutionary erosion of yeast sex chromosomes by mating-type switching accidents.</title>
        <authorList>
            <person name="Gordon J.L."/>
            <person name="Armisen D."/>
            <person name="Proux-Wera E."/>
            <person name="Oheigeartaigh S.S."/>
            <person name="Byrne K.P."/>
            <person name="Wolfe K.H."/>
        </authorList>
    </citation>
    <scope>NUCLEOTIDE SEQUENCE [LARGE SCALE GENOMIC DNA]</scope>
    <source>
        <strain evidence="2">ATCC MYA-139 / BCRC 22969 / CBS 8797 / CCRC 22969 / KCTC 17520 / NBRC 10181 / NCYC 3082</strain>
    </source>
</reference>
<dbReference type="GO" id="GO:0005634">
    <property type="term" value="C:nucleus"/>
    <property type="evidence" value="ECO:0007669"/>
    <property type="project" value="TreeGrafter"/>
</dbReference>
<dbReference type="OrthoDB" id="42889at2759"/>
<dbReference type="Gene3D" id="3.90.1410.10">
    <property type="entry name" value="set domain protein methyltransferase, domain 1"/>
    <property type="match status" value="1"/>
</dbReference>
<dbReference type="RefSeq" id="XP_022466620.1">
    <property type="nucleotide sequence ID" value="XM_022610311.1"/>
</dbReference>
<dbReference type="STRING" id="1071383.J7RBU5"/>
<proteinExistence type="predicted"/>
<dbReference type="KEGG" id="kng:KNAG_0J02970"/>
<evidence type="ECO:0000313" key="2">
    <source>
        <dbReference type="Proteomes" id="UP000006310"/>
    </source>
</evidence>
<protein>
    <submittedName>
        <fullName evidence="1">Uncharacterized protein</fullName>
    </submittedName>
</protein>
<dbReference type="eggNOG" id="KOG1337">
    <property type="taxonomic scope" value="Eukaryota"/>
</dbReference>
<dbReference type="HOGENOM" id="CLU_030667_1_0_1"/>
<dbReference type="AlphaFoldDB" id="J7RBU5"/>
<dbReference type="SUPFAM" id="SSF82199">
    <property type="entry name" value="SET domain"/>
    <property type="match status" value="1"/>
</dbReference>
<dbReference type="EMBL" id="HE978323">
    <property type="protein sequence ID" value="CCK72375.1"/>
    <property type="molecule type" value="Genomic_DNA"/>
</dbReference>